<dbReference type="Proteomes" id="UP000779574">
    <property type="component" value="Unassembled WGS sequence"/>
</dbReference>
<dbReference type="InterPro" id="IPR028115">
    <property type="entry name" value="DUF4484"/>
</dbReference>
<dbReference type="PANTHER" id="PTHR28153">
    <property type="entry name" value="PROTEIN, PUTATIVE-RELATED"/>
    <property type="match status" value="1"/>
</dbReference>
<evidence type="ECO:0000256" key="1">
    <source>
        <dbReference type="SAM" id="MobiDB-lite"/>
    </source>
</evidence>
<dbReference type="AlphaFoldDB" id="A0A9P8IYH3"/>
<dbReference type="PANTHER" id="PTHR28153:SF1">
    <property type="entry name" value="DUF4484 DOMAIN-CONTAINING PROTEIN"/>
    <property type="match status" value="1"/>
</dbReference>
<dbReference type="GO" id="GO:0005811">
    <property type="term" value="C:lipid droplet"/>
    <property type="evidence" value="ECO:0007669"/>
    <property type="project" value="TreeGrafter"/>
</dbReference>
<evidence type="ECO:0000313" key="3">
    <source>
        <dbReference type="EMBL" id="KAG9664014.1"/>
    </source>
</evidence>
<name>A0A9P8IYH3_AURME</name>
<feature type="region of interest" description="Disordered" evidence="1">
    <location>
        <begin position="137"/>
        <end position="181"/>
    </location>
</feature>
<comment type="caution">
    <text evidence="3">The sequence shown here is derived from an EMBL/GenBank/DDBJ whole genome shotgun (WGS) entry which is preliminary data.</text>
</comment>
<evidence type="ECO:0000259" key="2">
    <source>
        <dbReference type="Pfam" id="PF14831"/>
    </source>
</evidence>
<dbReference type="EMBL" id="JAHFXF010001720">
    <property type="protein sequence ID" value="KAG9664014.1"/>
    <property type="molecule type" value="Genomic_DNA"/>
</dbReference>
<feature type="domain" description="DUF4484" evidence="2">
    <location>
        <begin position="495"/>
        <end position="549"/>
    </location>
</feature>
<reference evidence="3" key="1">
    <citation type="journal article" date="2021" name="J Fungi (Basel)">
        <title>Virulence traits and population genomics of the black yeast Aureobasidium melanogenum.</title>
        <authorList>
            <person name="Cernosa A."/>
            <person name="Sun X."/>
            <person name="Gostincar C."/>
            <person name="Fang C."/>
            <person name="Gunde-Cimerman N."/>
            <person name="Song Z."/>
        </authorList>
    </citation>
    <scope>NUCLEOTIDE SEQUENCE</scope>
    <source>
        <strain evidence="3">EXF-9911</strain>
    </source>
</reference>
<protein>
    <recommendedName>
        <fullName evidence="2">DUF4484 domain-containing protein</fullName>
    </recommendedName>
</protein>
<accession>A0A9P8IYH3</accession>
<proteinExistence type="predicted"/>
<feature type="region of interest" description="Disordered" evidence="1">
    <location>
        <begin position="348"/>
        <end position="381"/>
    </location>
</feature>
<dbReference type="Pfam" id="PF14831">
    <property type="entry name" value="DUF4484"/>
    <property type="match status" value="2"/>
</dbReference>
<dbReference type="Pfam" id="PF09804">
    <property type="entry name" value="DENND11"/>
    <property type="match status" value="1"/>
</dbReference>
<feature type="non-terminal residue" evidence="3">
    <location>
        <position position="627"/>
    </location>
</feature>
<dbReference type="InterPro" id="IPR018626">
    <property type="entry name" value="LCHN/Anr2"/>
</dbReference>
<dbReference type="InterPro" id="IPR053056">
    <property type="entry name" value="Lipid_Metab_Assoc_Protein"/>
</dbReference>
<feature type="compositionally biased region" description="Basic and acidic residues" evidence="1">
    <location>
        <begin position="137"/>
        <end position="156"/>
    </location>
</feature>
<organism evidence="3 4">
    <name type="scientific">Aureobasidium melanogenum</name>
    <name type="common">Aureobasidium pullulans var. melanogenum</name>
    <dbReference type="NCBI Taxonomy" id="46634"/>
    <lineage>
        <taxon>Eukaryota</taxon>
        <taxon>Fungi</taxon>
        <taxon>Dikarya</taxon>
        <taxon>Ascomycota</taxon>
        <taxon>Pezizomycotina</taxon>
        <taxon>Dothideomycetes</taxon>
        <taxon>Dothideomycetidae</taxon>
        <taxon>Dothideales</taxon>
        <taxon>Saccotheciaceae</taxon>
        <taxon>Aureobasidium</taxon>
    </lineage>
</organism>
<reference evidence="3" key="2">
    <citation type="submission" date="2021-08" db="EMBL/GenBank/DDBJ databases">
        <authorList>
            <person name="Gostincar C."/>
            <person name="Sun X."/>
            <person name="Song Z."/>
            <person name="Gunde-Cimerman N."/>
        </authorList>
    </citation>
    <scope>NUCLEOTIDE SEQUENCE</scope>
    <source>
        <strain evidence="3">EXF-9911</strain>
    </source>
</reference>
<feature type="domain" description="DUF4484" evidence="2">
    <location>
        <begin position="394"/>
        <end position="494"/>
    </location>
</feature>
<gene>
    <name evidence="3" type="ORF">KCU76_g18755</name>
</gene>
<sequence>MAVPHKSKGAEVALPPIAALFLVVFDRKVGYTIAWKRAISDVKLDGVVEYKSLPSGLHNCHSDFVYFVHDQYAGISAFANRPANESERNAHFAAVGVLVPLTYGRLGRAWLHADHLHRLVSNLVDNTDNTNTLQDYWEHNRLPNPDHKPLEHDQHLNRRKSRALSDAAGLHPSNPTLSQDHPAMSLAHDLDVFGPLIFPLQRAALLKKSILIMSSAPVQPACNLVYNLSVLSNIPPSAAEMAAKNEALYPLRPLFNVGIHDIDNLSQLATKSKPQNSWIACSTDDILATKSKLYDVLVELPPQTSDTSAARRWPRIRTSTGEDIKATQRDLRRYYTLKRELTRVQYQSQAYSDGEADDQVDQNSSESAPLVPSLQDKNADSDQYVQLEGESKLVEPSSWASIAYTSFLWWASAGEKDALLNDEACQDARLVDDLPLPAPSKHKRRSSAHDGVEGINLRSQSVAVILIAYAHRLTTLVMETLTEIVEAADAEAEHGNEGTITIHSEDLRRMGLDEWSNSDAQFVKEMAALYFGREHVQTVGRTVDLCGINERPLKFHTISTPLIPGPMSATGTAPPPSTGSTKVDAIKENLKAAAPSNPTGLDLYSRFAFAGAVCCSVTHGGLTPVDV</sequence>
<evidence type="ECO:0000313" key="4">
    <source>
        <dbReference type="Proteomes" id="UP000779574"/>
    </source>
</evidence>